<dbReference type="PANTHER" id="PTHR14932:SF1">
    <property type="entry name" value="RAB-LIKE PROTEIN 6"/>
    <property type="match status" value="1"/>
</dbReference>
<proteinExistence type="predicted"/>
<sequence length="122" mass="13487">MISALKKKFGATENGAAERHAGGVVRMPHGIAALGRDLQKKYAKGVQYNSKRLQGLPFCEDYIPTDEIQVGVAAVQWNYRATDDIVKVDVWDVADQSSKKRIKPDGLKLTNIDAEVKNFLIS</sequence>
<evidence type="ECO:0000313" key="3">
    <source>
        <dbReference type="WBParaSite" id="GPUH_0001083501-mRNA-1"/>
    </source>
</evidence>
<name>A0A183DQ31_9BILA</name>
<dbReference type="Proteomes" id="UP000271098">
    <property type="component" value="Unassembled WGS sequence"/>
</dbReference>
<organism evidence="3">
    <name type="scientific">Gongylonema pulchrum</name>
    <dbReference type="NCBI Taxonomy" id="637853"/>
    <lineage>
        <taxon>Eukaryota</taxon>
        <taxon>Metazoa</taxon>
        <taxon>Ecdysozoa</taxon>
        <taxon>Nematoda</taxon>
        <taxon>Chromadorea</taxon>
        <taxon>Rhabditida</taxon>
        <taxon>Spirurina</taxon>
        <taxon>Spiruromorpha</taxon>
        <taxon>Spiruroidea</taxon>
        <taxon>Gongylonematidae</taxon>
        <taxon>Gongylonema</taxon>
    </lineage>
</organism>
<dbReference type="WBParaSite" id="GPUH_0001083501-mRNA-1">
    <property type="protein sequence ID" value="GPUH_0001083501-mRNA-1"/>
    <property type="gene ID" value="GPUH_0001083501"/>
</dbReference>
<reference evidence="3" key="1">
    <citation type="submission" date="2016-06" db="UniProtKB">
        <authorList>
            <consortium name="WormBaseParasite"/>
        </authorList>
    </citation>
    <scope>IDENTIFICATION</scope>
</reference>
<dbReference type="AlphaFoldDB" id="A0A183DQ31"/>
<accession>A0A183DQ31</accession>
<evidence type="ECO:0000313" key="1">
    <source>
        <dbReference type="EMBL" id="VDN17958.1"/>
    </source>
</evidence>
<dbReference type="OrthoDB" id="207081at2759"/>
<gene>
    <name evidence="1" type="ORF">GPUH_LOCUS10822</name>
</gene>
<dbReference type="PANTHER" id="PTHR14932">
    <property type="entry name" value="RAS GTPASE-RELATED"/>
    <property type="match status" value="1"/>
</dbReference>
<dbReference type="GO" id="GO:0005634">
    <property type="term" value="C:nucleus"/>
    <property type="evidence" value="ECO:0007669"/>
    <property type="project" value="TreeGrafter"/>
</dbReference>
<dbReference type="GO" id="GO:0005829">
    <property type="term" value="C:cytosol"/>
    <property type="evidence" value="ECO:0007669"/>
    <property type="project" value="TreeGrafter"/>
</dbReference>
<reference evidence="1 2" key="2">
    <citation type="submission" date="2018-11" db="EMBL/GenBank/DDBJ databases">
        <authorList>
            <consortium name="Pathogen Informatics"/>
        </authorList>
    </citation>
    <scope>NUCLEOTIDE SEQUENCE [LARGE SCALE GENOMIC DNA]</scope>
</reference>
<protein>
    <submittedName>
        <fullName evidence="3">C2 domain-containing protein</fullName>
    </submittedName>
</protein>
<dbReference type="GO" id="GO:0005525">
    <property type="term" value="F:GTP binding"/>
    <property type="evidence" value="ECO:0007669"/>
    <property type="project" value="InterPro"/>
</dbReference>
<dbReference type="EMBL" id="UYRT01078174">
    <property type="protein sequence ID" value="VDN17958.1"/>
    <property type="molecule type" value="Genomic_DNA"/>
</dbReference>
<evidence type="ECO:0000313" key="2">
    <source>
        <dbReference type="Proteomes" id="UP000271098"/>
    </source>
</evidence>
<dbReference type="InterPro" id="IPR040385">
    <property type="entry name" value="RABL6"/>
</dbReference>
<keyword evidence="2" id="KW-1185">Reference proteome</keyword>